<dbReference type="InterPro" id="IPR035979">
    <property type="entry name" value="RBD_domain_sf"/>
</dbReference>
<accession>A0A6J0ZGA0</accession>
<dbReference type="PANTHER" id="PTHR35968:SF1">
    <property type="entry name" value="TESTIS EXPRESSED PROTEIN 56"/>
    <property type="match status" value="1"/>
</dbReference>
<dbReference type="FunCoup" id="A0A6J0ZGA0">
    <property type="interactions" value="2"/>
</dbReference>
<evidence type="ECO:0000313" key="1">
    <source>
        <dbReference type="Proteomes" id="UP001652640"/>
    </source>
</evidence>
<dbReference type="GO" id="GO:0003676">
    <property type="term" value="F:nucleic acid binding"/>
    <property type="evidence" value="ECO:0007669"/>
    <property type="project" value="InterPro"/>
</dbReference>
<protein>
    <submittedName>
        <fullName evidence="2">Testis expressed protein 56</fullName>
    </submittedName>
</protein>
<sequence>MRESLGRAAARASPPPALLPLLSVTQRVIMGTARNHQMELKLPLLEKPKTLRNYSQPEVLRHTFETLSSLHKLLPNHLMELLHSCKSEEDKKKGENSEFSGLERILERHQFPREINLTPKPSSMPLWRRKQNNNASQGWKKCRLWHKNTKEPPMSTIVVRWLKKNMRPTEDLASVTQRLLAFGPIESVTLCGRQSAVVVFKDMVSACNAVNAFQSRAPGSMFQCAWQQPFMSRELRLPPTNSQRKLPRHV</sequence>
<dbReference type="KEGG" id="ovr:110153053"/>
<dbReference type="Proteomes" id="UP001652640">
    <property type="component" value="Chromosome 27"/>
</dbReference>
<reference evidence="1" key="1">
    <citation type="journal article" date="2022" name="J. Hered.">
        <title>A De Novo Chromosome-Level Genome Assembly of the White-Tailed Deer, Odocoileus Virginianus.</title>
        <authorList>
            <person name="London E.W."/>
            <person name="Roca A.L."/>
            <person name="Novakofski J.E."/>
            <person name="Mateus-Pinilla N.E."/>
        </authorList>
    </citation>
    <scope>NUCLEOTIDE SEQUENCE [LARGE SCALE GENOMIC DNA]</scope>
</reference>
<dbReference type="InterPro" id="IPR012677">
    <property type="entry name" value="Nucleotide-bd_a/b_plait_sf"/>
</dbReference>
<dbReference type="InterPro" id="IPR027827">
    <property type="entry name" value="Tex56"/>
</dbReference>
<dbReference type="RefSeq" id="XP_020772592.2">
    <property type="nucleotide sequence ID" value="XM_020916933.2"/>
</dbReference>
<dbReference type="PANTHER" id="PTHR35968">
    <property type="entry name" value="CHROMOSOME 6 C6ORF201 HOMOLOG"/>
    <property type="match status" value="1"/>
</dbReference>
<dbReference type="OrthoDB" id="6077037at2759"/>
<keyword evidence="1" id="KW-1185">Reference proteome</keyword>
<dbReference type="SUPFAM" id="SSF54928">
    <property type="entry name" value="RNA-binding domain, RBD"/>
    <property type="match status" value="1"/>
</dbReference>
<reference evidence="2" key="2">
    <citation type="submission" date="2025-08" db="UniProtKB">
        <authorList>
            <consortium name="RefSeq"/>
        </authorList>
    </citation>
    <scope>IDENTIFICATION</scope>
    <source>
        <tissue evidence="2">Tongue muscle</tissue>
    </source>
</reference>
<gene>
    <name evidence="2" type="primary">LOC110153053</name>
</gene>
<dbReference type="GeneID" id="110153053"/>
<proteinExistence type="predicted"/>
<organism evidence="1 2">
    <name type="scientific">Odocoileus virginianus</name>
    <name type="common">White-tailed deer</name>
    <dbReference type="NCBI Taxonomy" id="9874"/>
    <lineage>
        <taxon>Eukaryota</taxon>
        <taxon>Metazoa</taxon>
        <taxon>Chordata</taxon>
        <taxon>Craniata</taxon>
        <taxon>Vertebrata</taxon>
        <taxon>Euteleostomi</taxon>
        <taxon>Mammalia</taxon>
        <taxon>Eutheria</taxon>
        <taxon>Laurasiatheria</taxon>
        <taxon>Artiodactyla</taxon>
        <taxon>Ruminantia</taxon>
        <taxon>Pecora</taxon>
        <taxon>Cervidae</taxon>
        <taxon>Odocoileinae</taxon>
        <taxon>Odocoileus</taxon>
    </lineage>
</organism>
<dbReference type="Gene3D" id="3.30.70.330">
    <property type="match status" value="1"/>
</dbReference>
<name>A0A6J0ZGA0_ODOVR</name>
<dbReference type="Pfam" id="PF15023">
    <property type="entry name" value="DUF4523"/>
    <property type="match status" value="1"/>
</dbReference>
<dbReference type="InParanoid" id="A0A6J0ZGA0"/>
<dbReference type="AlphaFoldDB" id="A0A6J0ZGA0"/>
<evidence type="ECO:0000313" key="2">
    <source>
        <dbReference type="RefSeq" id="XP_020772592.2"/>
    </source>
</evidence>